<sequence>MSNHGSGAERMTDRNPSRPFRLPSATPLSSRGTREEEDRHLAARRQTREKVLREREAWAHDMVEPHQKADYRRAYDKPDGLDHVRRQQELQIATERNRDRERDVYRLERDPRDRPPDPWYRHPSHDQPRANPRQNISPLTANRQPSTDHHGPANMPRLSRYDRDREDWERERKRAYLDEEHSRMLDPRSHRRDESEYQRSLTDPRALPPVGGFSSGPSGALPPHRGTVSPVAYATTLRQASHDYHRELEEHNSSGYPYYPSPAASHRPHGAPGYLARSLEYRDMRMGGPHGMEDRSLDPHYPATEYHRVPSHGYVPSTSPRGDVMRNNLSGAGFEHEGRDAGPREMQQREQKEAIEQQRRMTRPSIDARTNVGMTVSPVASHSTAARLARTPSVSAFAVPVSGSSNGDEQGRETRQIREVANGIPTSAGSIGQSYPPMLPPHDLAYAATYEGPKYYAGPPSQPPHSSDYLRDVAAREAREALKYRIWQDEKRARLEELMNLERNKRNRAALRQGMAGTGQMDALPLSSRNGGDHLAPDSAAGSRSHTPVAEGAVGDLRRQLKAQHKATARARKERKEEALAAAAVAARQRTSDVHGSRRVSPSGVDDLDDELMDLVGEDGGDYPSNTPVAPGSAHDDERHSNDPNSASKRARRKDRLKIMDETELPQEHWPTKGTRNKDGSFRKKPGPPKGVKKSAGPGKTGLAGGSTGDAFGPAVEEIPAGSEHIRYGASIRDELLGAAAAPPASSKRRKLNGIVKVEIERGTDRLSSPYEELSSIRPEIPDSESASRFGERSPTDVGGRPESTSVYKGNDPLARSLSTIEQSRRLLQDLNSKSESYEPEIQMRSKKTGKKARDGDGDASHFNTESPQARSPESRDFQGGMPVNSDISPHASLAHDRARQGDVQERPWEQPLQVQASFVPHPQSRHEMLSPSQPQIVSLAGDQPFTRRPTPPEPTFEDIYGVDEADEMSPPPEVPINNAVARRRHLTVEAMQALIWQDLACNQIPTVARYVGQVIAARQDNARKVADAIARHVKKVQVKPPPTNNAIRQKARAAAKAATIHWKKAEREEVELRKKAEREVLERSRVEEAERERQRAAKRLQFLLDSGETYSKLMMKKIKTDEAMEEGDITVNADGKHTSGDSDDGADEADDVEYDLDAPDDPDLSEEELKKRAVARARAIMARKQREAAAFDDQVAGERSRAANVTVSTAALDFQNPLGAGVGVMVTQPVMLQAQLKDYQMRGLSWLAHLYESGINGILADEMGLGKTIQSISLLAWLAETHNIWGPFLVVAPTSTVHNWQAELTRFAPRLKVLPHWGTPADREVIRREWTRPAVTFTEDAPFHIVVTSYDMVNVDTQYFKKVRWQYMILDEAQAVKNAGTQRWTNLLSLKSRNRLLLTGTPIQNNMGELWALLHFIMPDLFTSLQDFTQWFSRGIEDGTGRKNDMLQAQQLRRLHDVLRPFMLRRVKRNVQSELGEKIEKDILVNLSPRQHMMYKALRSNASIKAILDQAKETSDTSTKRNALMNVVMQFRKVCNHPELFERADVTAPLSFSTFSSSGDLLREQSLYLPDSCENPICVQLPRILWEDGGILRRPSEQGRAGFETRYLQNLMNIWSPDNVVASFKDSDSAFSFLALTKDSISDLSRKAREPAIVQLMRSDLEALRQCESALDLPPASPFSIQAKLRKRLVLDHAVSPNEITLHNWKRSYLSRTEARFTLEEVVAPPIRAECSSRSFYVQQQNLKHPLLDKLALYGLPPILADDPAIVARAQKSLPNLPPFGLLRNSSSDQQPVTAMQFPSMKRLIFDSAKMARLDSLLRELKAGGHRVLIYFQMTKMMSIFEEYLIYRQLRYLRLDGGTAIADRRDMVNAWQSNPDIFIFMLSTRAGGLGINLTAADTVIFYEHDWNPSNDAQAMDRAHRVGQTRQVTVYRLICRGTVDERMLHLARNKKDVQDIVVGNKSLDEINAQKEIAALLLDDDDDSNDVPATFGNRSAGFGSTFATSTLPVDPDDEDGFFSNKKTGDDDDDDGSAAKSKKKVKRKTEGEEAGDNTAKPSKKRAPRPPADGDAPRPKKTKNSNAKSVPASELPSQFGTPEQPSEVRAL</sequence>
<organism evidence="1 2">
    <name type="scientific">Naganishia friedmannii</name>
    <dbReference type="NCBI Taxonomy" id="89922"/>
    <lineage>
        <taxon>Eukaryota</taxon>
        <taxon>Fungi</taxon>
        <taxon>Dikarya</taxon>
        <taxon>Basidiomycota</taxon>
        <taxon>Agaricomycotina</taxon>
        <taxon>Tremellomycetes</taxon>
        <taxon>Filobasidiales</taxon>
        <taxon>Filobasidiaceae</taxon>
        <taxon>Naganishia</taxon>
    </lineage>
</organism>
<dbReference type="EMBL" id="JASBWT010000011">
    <property type="protein sequence ID" value="KAJ9100566.1"/>
    <property type="molecule type" value="Genomic_DNA"/>
</dbReference>
<comment type="caution">
    <text evidence="1">The sequence shown here is derived from an EMBL/GenBank/DDBJ whole genome shotgun (WGS) entry which is preliminary data.</text>
</comment>
<proteinExistence type="predicted"/>
<reference evidence="1" key="1">
    <citation type="submission" date="2023-04" db="EMBL/GenBank/DDBJ databases">
        <title>Draft Genome sequencing of Naganishia species isolated from polar environments using Oxford Nanopore Technology.</title>
        <authorList>
            <person name="Leo P."/>
            <person name="Venkateswaran K."/>
        </authorList>
    </citation>
    <scope>NUCLEOTIDE SEQUENCE</scope>
    <source>
        <strain evidence="1">MNA-CCFEE 5423</strain>
    </source>
</reference>
<name>A0ACC2VN84_9TREE</name>
<keyword evidence="2" id="KW-1185">Reference proteome</keyword>
<accession>A0ACC2VN84</accession>
<evidence type="ECO:0000313" key="2">
    <source>
        <dbReference type="Proteomes" id="UP001227268"/>
    </source>
</evidence>
<gene>
    <name evidence="1" type="ORF">QFC21_003610</name>
</gene>
<evidence type="ECO:0000313" key="1">
    <source>
        <dbReference type="EMBL" id="KAJ9100566.1"/>
    </source>
</evidence>
<dbReference type="Proteomes" id="UP001227268">
    <property type="component" value="Unassembled WGS sequence"/>
</dbReference>
<protein>
    <submittedName>
        <fullName evidence="1">Uncharacterized protein</fullName>
    </submittedName>
</protein>